<dbReference type="EMBL" id="JARKHS020019543">
    <property type="protein sequence ID" value="KAK8771609.1"/>
    <property type="molecule type" value="Genomic_DNA"/>
</dbReference>
<comment type="similarity">
    <text evidence="1">Belongs to the neurochondrin family.</text>
</comment>
<sequence>MSSLERDEIRQGRLLKSTCKALRKSTSDVEKLAALLVLTKAVDAASLQLDDKRKLLDAISVPFVVRLLQAEEDAFRALGADIVCAFAVDADLCEPLRPALDALVAALGDLGTGTGVDCASRLAVHEPGCRALVQSGLLSALVELTPPELGALLTSLAMNLPDDDELISAVRACTARAAAGRLNADAKRGLFALLASMAERRGLGSLDTAATALAAVELEMQLYGAQGGTPPDAVLVAHSCVLLEAAVDEAVTGGKLPASAARVPGVLIAFLDEAFQSPCEGHGQAIMLPLCRLLCRWLADDSTSMRPEVAKVLGPLLELASSEEAILPLAIPALCHLTADDTLRPIVLKSPVLDKLHLYLTQWTAPFQQLETCFGIFLNLAVLDAKALDSFPHLLELCVQKAVVEADCPTLLKANVSLLGLFLLRVVRVSQLTSKISYAAVPSFCLAFLSTASVQQPPAVLHCANLSMWLAMFTTVHGPDVDYAAHSAAMF</sequence>
<dbReference type="InterPro" id="IPR008709">
    <property type="entry name" value="Neurochondrin"/>
</dbReference>
<dbReference type="GO" id="GO:0031175">
    <property type="term" value="P:neuron projection development"/>
    <property type="evidence" value="ECO:0007669"/>
    <property type="project" value="TreeGrafter"/>
</dbReference>
<dbReference type="InterPro" id="IPR016024">
    <property type="entry name" value="ARM-type_fold"/>
</dbReference>
<evidence type="ECO:0000256" key="1">
    <source>
        <dbReference type="ARBA" id="ARBA00006927"/>
    </source>
</evidence>
<protein>
    <submittedName>
        <fullName evidence="2">Uncharacterized protein</fullName>
    </submittedName>
</protein>
<evidence type="ECO:0000313" key="2">
    <source>
        <dbReference type="EMBL" id="KAK8771609.1"/>
    </source>
</evidence>
<dbReference type="PANTHER" id="PTHR13109:SF7">
    <property type="entry name" value="NEUROCHONDRIN"/>
    <property type="match status" value="1"/>
</dbReference>
<dbReference type="SUPFAM" id="SSF48371">
    <property type="entry name" value="ARM repeat"/>
    <property type="match status" value="1"/>
</dbReference>
<dbReference type="Pfam" id="PF05536">
    <property type="entry name" value="Neurochondrin"/>
    <property type="match status" value="2"/>
</dbReference>
<keyword evidence="3" id="KW-1185">Reference proteome</keyword>
<comment type="caution">
    <text evidence="2">The sequence shown here is derived from an EMBL/GenBank/DDBJ whole genome shotgun (WGS) entry which is preliminary data.</text>
</comment>
<organism evidence="2 3">
    <name type="scientific">Amblyomma americanum</name>
    <name type="common">Lone star tick</name>
    <dbReference type="NCBI Taxonomy" id="6943"/>
    <lineage>
        <taxon>Eukaryota</taxon>
        <taxon>Metazoa</taxon>
        <taxon>Ecdysozoa</taxon>
        <taxon>Arthropoda</taxon>
        <taxon>Chelicerata</taxon>
        <taxon>Arachnida</taxon>
        <taxon>Acari</taxon>
        <taxon>Parasitiformes</taxon>
        <taxon>Ixodida</taxon>
        <taxon>Ixodoidea</taxon>
        <taxon>Ixodidae</taxon>
        <taxon>Amblyomminae</taxon>
        <taxon>Amblyomma</taxon>
    </lineage>
</organism>
<accession>A0AAQ4EA36</accession>
<evidence type="ECO:0000313" key="3">
    <source>
        <dbReference type="Proteomes" id="UP001321473"/>
    </source>
</evidence>
<dbReference type="PANTHER" id="PTHR13109">
    <property type="entry name" value="NEUROCHONDRIN"/>
    <property type="match status" value="1"/>
</dbReference>
<reference evidence="2 3" key="1">
    <citation type="journal article" date="2023" name="Arcadia Sci">
        <title>De novo assembly of a long-read Amblyomma americanum tick genome.</title>
        <authorList>
            <person name="Chou S."/>
            <person name="Poskanzer K.E."/>
            <person name="Rollins M."/>
            <person name="Thuy-Boun P.S."/>
        </authorList>
    </citation>
    <scope>NUCLEOTIDE SEQUENCE [LARGE SCALE GENOMIC DNA]</scope>
    <source>
        <strain evidence="2">F_SG_1</strain>
        <tissue evidence="2">Salivary glands</tissue>
    </source>
</reference>
<dbReference type="GO" id="GO:0048168">
    <property type="term" value="P:regulation of neuronal synaptic plasticity"/>
    <property type="evidence" value="ECO:0007669"/>
    <property type="project" value="TreeGrafter"/>
</dbReference>
<gene>
    <name evidence="2" type="ORF">V5799_025146</name>
</gene>
<dbReference type="GO" id="GO:0030425">
    <property type="term" value="C:dendrite"/>
    <property type="evidence" value="ECO:0007669"/>
    <property type="project" value="TreeGrafter"/>
</dbReference>
<dbReference type="AlphaFoldDB" id="A0AAQ4EA36"/>
<proteinExistence type="inferred from homology"/>
<name>A0AAQ4EA36_AMBAM</name>
<dbReference type="Proteomes" id="UP001321473">
    <property type="component" value="Unassembled WGS sequence"/>
</dbReference>